<sequence>MKGDNTFVQNQYGQDQVHPQQQQPLAGQGYNDSTRGYGQGQPQAYGAVGNMGAPQHGHHGQPTGAGGQPIYVVDDGRRQGNNDLGLDIVLYIIAFFVPPASVVVKRGCGGQFWLNILLTLLGGIPGLIHAIYIVAVTPGTYSRDRPVGRR</sequence>
<proteinExistence type="inferred from homology"/>
<comment type="caution">
    <text evidence="8">The sequence shown here is derived from an EMBL/GenBank/DDBJ whole genome shotgun (WGS) entry which is preliminary data.</text>
</comment>
<feature type="region of interest" description="Disordered" evidence="6">
    <location>
        <begin position="1"/>
        <end position="41"/>
    </location>
</feature>
<evidence type="ECO:0000256" key="2">
    <source>
        <dbReference type="ARBA" id="ARBA00009530"/>
    </source>
</evidence>
<accession>A0AA38LV74</accession>
<comment type="subcellular location">
    <subcellularLocation>
        <location evidence="1">Membrane</location>
    </subcellularLocation>
</comment>
<feature type="compositionally biased region" description="Polar residues" evidence="6">
    <location>
        <begin position="1"/>
        <end position="10"/>
    </location>
</feature>
<dbReference type="RefSeq" id="XP_052945161.1">
    <property type="nucleotide sequence ID" value="XM_053092750.1"/>
</dbReference>
<keyword evidence="4 7" id="KW-1133">Transmembrane helix</keyword>
<evidence type="ECO:0000256" key="6">
    <source>
        <dbReference type="SAM" id="MobiDB-lite"/>
    </source>
</evidence>
<dbReference type="AlphaFoldDB" id="A0AA38LV74"/>
<evidence type="ECO:0000256" key="7">
    <source>
        <dbReference type="SAM" id="Phobius"/>
    </source>
</evidence>
<dbReference type="GeneID" id="77731955"/>
<dbReference type="EMBL" id="JAKWFO010000005">
    <property type="protein sequence ID" value="KAI9635384.1"/>
    <property type="molecule type" value="Genomic_DNA"/>
</dbReference>
<name>A0AA38LV74_9TREE</name>
<dbReference type="PANTHER" id="PTHR21659">
    <property type="entry name" value="HYDROPHOBIC PROTEIN RCI2 LOW TEMPERATURE AND SALT RESPONSIVE PROTEIN LTI6 -RELATED"/>
    <property type="match status" value="1"/>
</dbReference>
<keyword evidence="9" id="KW-1185">Reference proteome</keyword>
<organism evidence="8 9">
    <name type="scientific">Dioszegia hungarica</name>
    <dbReference type="NCBI Taxonomy" id="4972"/>
    <lineage>
        <taxon>Eukaryota</taxon>
        <taxon>Fungi</taxon>
        <taxon>Dikarya</taxon>
        <taxon>Basidiomycota</taxon>
        <taxon>Agaricomycotina</taxon>
        <taxon>Tremellomycetes</taxon>
        <taxon>Tremellales</taxon>
        <taxon>Bulleribasidiaceae</taxon>
        <taxon>Dioszegia</taxon>
    </lineage>
</organism>
<feature type="transmembrane region" description="Helical" evidence="7">
    <location>
        <begin position="84"/>
        <end position="104"/>
    </location>
</feature>
<evidence type="ECO:0000256" key="5">
    <source>
        <dbReference type="ARBA" id="ARBA00023136"/>
    </source>
</evidence>
<feature type="transmembrane region" description="Helical" evidence="7">
    <location>
        <begin position="116"/>
        <end position="141"/>
    </location>
</feature>
<evidence type="ECO:0000256" key="3">
    <source>
        <dbReference type="ARBA" id="ARBA00022692"/>
    </source>
</evidence>
<comment type="similarity">
    <text evidence="2">Belongs to the UPF0057 (PMP3) family.</text>
</comment>
<evidence type="ECO:0000256" key="1">
    <source>
        <dbReference type="ARBA" id="ARBA00004370"/>
    </source>
</evidence>
<evidence type="ECO:0000256" key="4">
    <source>
        <dbReference type="ARBA" id="ARBA00022989"/>
    </source>
</evidence>
<evidence type="ECO:0000313" key="8">
    <source>
        <dbReference type="EMBL" id="KAI9635384.1"/>
    </source>
</evidence>
<evidence type="ECO:0000313" key="9">
    <source>
        <dbReference type="Proteomes" id="UP001164286"/>
    </source>
</evidence>
<gene>
    <name evidence="8" type="ORF">MKK02DRAFT_44071</name>
</gene>
<dbReference type="InterPro" id="IPR000612">
    <property type="entry name" value="PMP3"/>
</dbReference>
<feature type="compositionally biased region" description="Low complexity" evidence="6">
    <location>
        <begin position="11"/>
        <end position="29"/>
    </location>
</feature>
<keyword evidence="5 7" id="KW-0472">Membrane</keyword>
<protein>
    <submittedName>
        <fullName evidence="8">Uncharacterized protein</fullName>
    </submittedName>
</protein>
<keyword evidence="3 7" id="KW-0812">Transmembrane</keyword>
<dbReference type="Pfam" id="PF01679">
    <property type="entry name" value="Pmp3"/>
    <property type="match status" value="1"/>
</dbReference>
<reference evidence="8" key="1">
    <citation type="journal article" date="2022" name="G3 (Bethesda)">
        <title>High quality genome of the basidiomycete yeast Dioszegia hungarica PDD-24b-2 isolated from cloud water.</title>
        <authorList>
            <person name="Jarrige D."/>
            <person name="Haridas S."/>
            <person name="Bleykasten-Grosshans C."/>
            <person name="Joly M."/>
            <person name="Nadalig T."/>
            <person name="Sancelme M."/>
            <person name="Vuilleumier S."/>
            <person name="Grigoriev I.V."/>
            <person name="Amato P."/>
            <person name="Bringel F."/>
        </authorList>
    </citation>
    <scope>NUCLEOTIDE SEQUENCE</scope>
    <source>
        <strain evidence="8">PDD-24b-2</strain>
    </source>
</reference>
<dbReference type="Proteomes" id="UP001164286">
    <property type="component" value="Unassembled WGS sequence"/>
</dbReference>
<dbReference type="GO" id="GO:0016020">
    <property type="term" value="C:membrane"/>
    <property type="evidence" value="ECO:0007669"/>
    <property type="project" value="UniProtKB-SubCell"/>
</dbReference>
<dbReference type="PANTHER" id="PTHR21659:SF112">
    <property type="entry name" value="PROTEIN SNA2-RELATED"/>
    <property type="match status" value="1"/>
</dbReference>